<feature type="domain" description="Methyltransferase small" evidence="6">
    <location>
        <begin position="58"/>
        <end position="149"/>
    </location>
</feature>
<dbReference type="PANTHER" id="PTHR18895">
    <property type="entry name" value="HEMK METHYLTRANSFERASE"/>
    <property type="match status" value="1"/>
</dbReference>
<reference evidence="7 8" key="1">
    <citation type="submission" date="2021-03" db="EMBL/GenBank/DDBJ databases">
        <title>Genomic Encyclopedia of Type Strains, Phase IV (KMG-IV): sequencing the most valuable type-strain genomes for metagenomic binning, comparative biology and taxonomic classification.</title>
        <authorList>
            <person name="Goeker M."/>
        </authorList>
    </citation>
    <scope>NUCLEOTIDE SEQUENCE [LARGE SCALE GENOMIC DNA]</scope>
    <source>
        <strain evidence="7 8">DSM 26427</strain>
    </source>
</reference>
<evidence type="ECO:0000256" key="1">
    <source>
        <dbReference type="ARBA" id="ARBA00012771"/>
    </source>
</evidence>
<dbReference type="InterPro" id="IPR007848">
    <property type="entry name" value="Small_mtfrase_dom"/>
</dbReference>
<accession>A0ABS4EMY0</accession>
<evidence type="ECO:0000313" key="8">
    <source>
        <dbReference type="Proteomes" id="UP000823786"/>
    </source>
</evidence>
<dbReference type="CDD" id="cd02440">
    <property type="entry name" value="AdoMet_MTases"/>
    <property type="match status" value="1"/>
</dbReference>
<dbReference type="NCBIfam" id="TIGR00536">
    <property type="entry name" value="hemK_fam"/>
    <property type="match status" value="1"/>
</dbReference>
<dbReference type="EC" id="2.1.1.297" evidence="1"/>
<keyword evidence="4" id="KW-0949">S-adenosyl-L-methionine</keyword>
<dbReference type="InterPro" id="IPR004556">
    <property type="entry name" value="HemK-like"/>
</dbReference>
<keyword evidence="3 7" id="KW-0808">Transferase</keyword>
<dbReference type="GO" id="GO:0102559">
    <property type="term" value="F:peptide chain release factor N(5)-glutamine methyltransferase activity"/>
    <property type="evidence" value="ECO:0007669"/>
    <property type="project" value="UniProtKB-EC"/>
</dbReference>
<name>A0ABS4EMY0_9HYPH</name>
<dbReference type="PRINTS" id="PR00507">
    <property type="entry name" value="N12N6MTFRASE"/>
</dbReference>
<comment type="caution">
    <text evidence="7">The sequence shown here is derived from an EMBL/GenBank/DDBJ whole genome shotgun (WGS) entry which is preliminary data.</text>
</comment>
<evidence type="ECO:0000256" key="2">
    <source>
        <dbReference type="ARBA" id="ARBA00022603"/>
    </source>
</evidence>
<sequence length="232" mass="25167">MDKARVEDRNGAPKEPLLHRFMEVDLELAPGVLVPREETEILGRTAIGLIKDQVENPLVIDMCCGSGNLALAIATHLSSARLWACDLTDETVALARRNAGRCGFSDRVHVMQGDLFGGLAGEGLEGRIDLVVCNPPYISTQRLDSDSAHLLDNEPREAFDGGPYGISIHQRLVRDALAYLKPGGWLAFEFGEGQHRQAAALLARARGYEPAAFAEDAAGLPRVAFVQKRPDA</sequence>
<dbReference type="GO" id="GO:0032259">
    <property type="term" value="P:methylation"/>
    <property type="evidence" value="ECO:0007669"/>
    <property type="project" value="UniProtKB-KW"/>
</dbReference>
<evidence type="ECO:0000256" key="5">
    <source>
        <dbReference type="ARBA" id="ARBA00048391"/>
    </source>
</evidence>
<dbReference type="SUPFAM" id="SSF53335">
    <property type="entry name" value="S-adenosyl-L-methionine-dependent methyltransferases"/>
    <property type="match status" value="1"/>
</dbReference>
<dbReference type="InterPro" id="IPR050320">
    <property type="entry name" value="N5-glutamine_MTase"/>
</dbReference>
<dbReference type="InterPro" id="IPR029063">
    <property type="entry name" value="SAM-dependent_MTases_sf"/>
</dbReference>
<dbReference type="PROSITE" id="PS00092">
    <property type="entry name" value="N6_MTASE"/>
    <property type="match status" value="1"/>
</dbReference>
<keyword evidence="2 7" id="KW-0489">Methyltransferase</keyword>
<gene>
    <name evidence="7" type="ORF">J2Z75_002812</name>
</gene>
<protein>
    <recommendedName>
        <fullName evidence="1">peptide chain release factor N(5)-glutamine methyltransferase</fullName>
        <ecNumber evidence="1">2.1.1.297</ecNumber>
    </recommendedName>
</protein>
<dbReference type="InterPro" id="IPR002052">
    <property type="entry name" value="DNA_methylase_N6_adenine_CS"/>
</dbReference>
<dbReference type="Gene3D" id="3.40.50.150">
    <property type="entry name" value="Vaccinia Virus protein VP39"/>
    <property type="match status" value="1"/>
</dbReference>
<organism evidence="7 8">
    <name type="scientific">Rhizobium herbae</name>
    <dbReference type="NCBI Taxonomy" id="508661"/>
    <lineage>
        <taxon>Bacteria</taxon>
        <taxon>Pseudomonadati</taxon>
        <taxon>Pseudomonadota</taxon>
        <taxon>Alphaproteobacteria</taxon>
        <taxon>Hyphomicrobiales</taxon>
        <taxon>Rhizobiaceae</taxon>
        <taxon>Rhizobium/Agrobacterium group</taxon>
        <taxon>Rhizobium</taxon>
    </lineage>
</organism>
<evidence type="ECO:0000256" key="3">
    <source>
        <dbReference type="ARBA" id="ARBA00022679"/>
    </source>
</evidence>
<dbReference type="PANTHER" id="PTHR18895:SF74">
    <property type="entry name" value="MTRF1L RELEASE FACTOR GLUTAMINE METHYLTRANSFERASE"/>
    <property type="match status" value="1"/>
</dbReference>
<dbReference type="RefSeq" id="WP_209853268.1">
    <property type="nucleotide sequence ID" value="NZ_JAGGJV010000004.1"/>
</dbReference>
<dbReference type="Pfam" id="PF05175">
    <property type="entry name" value="MTS"/>
    <property type="match status" value="1"/>
</dbReference>
<evidence type="ECO:0000313" key="7">
    <source>
        <dbReference type="EMBL" id="MBP1859300.1"/>
    </source>
</evidence>
<evidence type="ECO:0000259" key="6">
    <source>
        <dbReference type="Pfam" id="PF05175"/>
    </source>
</evidence>
<keyword evidence="8" id="KW-1185">Reference proteome</keyword>
<dbReference type="EMBL" id="JAGGJV010000004">
    <property type="protein sequence ID" value="MBP1859300.1"/>
    <property type="molecule type" value="Genomic_DNA"/>
</dbReference>
<proteinExistence type="predicted"/>
<dbReference type="Proteomes" id="UP000823786">
    <property type="component" value="Unassembled WGS sequence"/>
</dbReference>
<evidence type="ECO:0000256" key="4">
    <source>
        <dbReference type="ARBA" id="ARBA00022691"/>
    </source>
</evidence>
<comment type="catalytic activity">
    <reaction evidence="5">
        <text>L-glutaminyl-[peptide chain release factor] + S-adenosyl-L-methionine = N(5)-methyl-L-glutaminyl-[peptide chain release factor] + S-adenosyl-L-homocysteine + H(+)</text>
        <dbReference type="Rhea" id="RHEA:42896"/>
        <dbReference type="Rhea" id="RHEA-COMP:10271"/>
        <dbReference type="Rhea" id="RHEA-COMP:10272"/>
        <dbReference type="ChEBI" id="CHEBI:15378"/>
        <dbReference type="ChEBI" id="CHEBI:30011"/>
        <dbReference type="ChEBI" id="CHEBI:57856"/>
        <dbReference type="ChEBI" id="CHEBI:59789"/>
        <dbReference type="ChEBI" id="CHEBI:61891"/>
        <dbReference type="EC" id="2.1.1.297"/>
    </reaction>
</comment>